<dbReference type="PROSITE" id="PS50910">
    <property type="entry name" value="HEPN"/>
    <property type="match status" value="1"/>
</dbReference>
<dbReference type="PANTHER" id="PTHR46919:SF2">
    <property type="entry name" value="SACSIN"/>
    <property type="match status" value="1"/>
</dbReference>
<dbReference type="PROSITE" id="PS50076">
    <property type="entry name" value="DNAJ_2"/>
    <property type="match status" value="1"/>
</dbReference>
<proteinExistence type="predicted"/>
<accession>A0A7M7NS86</accession>
<dbReference type="Gene3D" id="3.30.565.10">
    <property type="entry name" value="Histidine kinase-like ATPase, C-terminal domain"/>
    <property type="match status" value="1"/>
</dbReference>
<keyword evidence="5" id="KW-1185">Reference proteome</keyword>
<dbReference type="Gene3D" id="1.20.120.330">
    <property type="entry name" value="Nucleotidyltransferases domain 2"/>
    <property type="match status" value="1"/>
</dbReference>
<dbReference type="CDD" id="cd06257">
    <property type="entry name" value="DnaJ"/>
    <property type="match status" value="1"/>
</dbReference>
<dbReference type="EnsemblMetazoa" id="XM_030984989">
    <property type="protein sequence ID" value="XP_030840849"/>
    <property type="gene ID" value="LOC105444521"/>
</dbReference>
<evidence type="ECO:0000259" key="2">
    <source>
        <dbReference type="PROSITE" id="PS50076"/>
    </source>
</evidence>
<dbReference type="OrthoDB" id="1262810at2759"/>
<dbReference type="SMART" id="SM00748">
    <property type="entry name" value="HEPN"/>
    <property type="match status" value="1"/>
</dbReference>
<evidence type="ECO:0000259" key="3">
    <source>
        <dbReference type="PROSITE" id="PS50910"/>
    </source>
</evidence>
<dbReference type="GeneID" id="105444521"/>
<dbReference type="SUPFAM" id="SSF46565">
    <property type="entry name" value="Chaperone J-domain"/>
    <property type="match status" value="1"/>
</dbReference>
<protein>
    <recommendedName>
        <fullName evidence="6">Sacsin</fullName>
    </recommendedName>
</protein>
<evidence type="ECO:0000256" key="1">
    <source>
        <dbReference type="SAM" id="MobiDB-lite"/>
    </source>
</evidence>
<feature type="domain" description="J" evidence="2">
    <location>
        <begin position="5137"/>
        <end position="5226"/>
    </location>
</feature>
<sequence length="5405" mass="616642">MVHRTAVRFHAQSFGDRFDEVSGRTLGYDKLSGCDKAGERRGQKRKAQELLLKDERDEVKAKRGDDDHDFGISVPPLVDYLRTILREYSDGQIIKELVQNAEDAGADTVKFLYDVRHHGTETLYLDSLAPYQGPALYSFNNAKFKQADWDGIRTPARSKKKTDRLKVGRFGIGFNSVYHITDLPSIMSDQKLAFIDPLEEHFFDKRGRVKTGWQFGLRSDSDIFSKYEDQFQPYHNIFPGVTGGISTGYFDGTLFRFPLRHAANSLSDKIYSDEGKLSELLQAFRADADVAMLFLRSLNNIEVLKRPYDLQEPSLVVRVRREHDPKTHPPGKEFSSRLETYCSDVSGRRGPIKLIDCVTFTTETPEASKAQRWVVSHHIAGDSMSLELSDLAEKQSYLPWAAVAIPVSSSELSNVSGEAENNNIGRVFCFLPLPPGEESRTGLPVHVHGFFAVNSDRRGIKWPGPDQTDTLAQWNQLLVRELIPLVYVDAIKYAISIHTSQDSVTADCIYRSWPDQEEVRGNWDILLEPFYNALFQETIIHSDNNGWMNIADVHFNELKVDEDMEQVILKCFDIKGIAHARVPNVCRQAIRKFYKPQLSTVSASSLCRCLREDPAILTKLNAEEKLLVLKFILREDARQDLEGLCLLPLDDGSFDFFSSSDEKKVYLPTTKFNRQLVPGGYHQFIRTVPEDKPLHELLSNMDGRYQLKALTLDAVAELLKTSLKTRIDDQGTWVQDTEEPSLNTWLEDVWSMLYRESSSKLILFEGIHLVPLVEADGEGRRLLPLCPKSGIIQRSHQSLTLTSDLAKILQQIGVTVTNCPDYVLRHPAVMRDEYIKMPTPEGVVKCLLLSDDELLIQRLHSFSTGDRDVLVEYLAQAKLSHDGKKLLSCLPLFERVDGTGNAKIPLVTIEQCEGYIECCQDDIPAPLKLKGLLINGRIKSKCLLQKLEVCPLSKYQVIMNVLEEVHEGQLYTKQEEQLVLQWIMEHWEDIKINCKSSVDILRHMKFIPNKNNSLLSPCKLLDPRNPLLDELFASQGVFPVAPFDSPQFIEAFKQLGMRGPSEVTSSELITCVEMVAESQSPEKARTLLELLTSNQSLLERSVIDRMKQKQCIPCRQSPPEYYPSAIEWYGNLSTRLSTPHEILREKKLAVLICGASKCFTSQEDESRFSTVYTKIGMNIPSPIISDVMTQLEHCVRYTEDRTGEDVTDIVPMLKEIYSFLMEAWRKDKNTKNLILNRAKVCIWNGSGFSEPSKMCAVKLPFYLAPYMASIPQSTIIFADLFEALGVENNMAANSNALVDILHKIKKRCDDSKTDVAFQQGQRQLVLQILHHLHGAGELSEVARLRLLVPSQRGECHLIPVDESAYVDREWLRQSNDNEEMDDDEDFTLIHSDISMDLAIFLHVRPVSRLLLDTEELQGFTPAGQHEPLTLRLWNILKNNYVDTAIVSEMIQNAEDAGAQEVRFLIDMRKNENANLKLFDPEMRSCQGPALWVYNDAVFTDQDFENILRLGGRTKERDVEKIGRFGTGFNSVYRITDVPSLVSRNYMQCFDPHTTHLGNVLRDKSQPGVRLRLNSTKALRRFPDQFKPFKGVFGLDFSGENEPFDYQGTLFRLPLRSKEAAQKSQICKESYDGEKLINLMQKMWESSQNLLVFTKKVKKVALFYLSENSSDPSRAEELLTIQKTMHSPRLKDDDTVVSTESFCCTMTSRGAEVLPKIEGIGIREHPNSFDTFKVVCKTSKQASVVAQSQEGKSHGLSPEAAVAIPMNVRDSQKIEGEIYCGLPLSVPSFLPFHMNGTFAINEDRRSLQSPTPHGMTFPERWNHILLSDVICRAYISLLSDKEFIQQIKNTYGTDVSPELFWPDVDKVPEISVCSGLFNAFYKTIICGLDGKQPAVFWTNDEPRQFHNVVFFGEELQTMKGIKDDCLQILATYLNEYCHNGRMVEVIELSKKTWQALERAGVRNMVETRTYNLNRLFDEAFLPYLDRVPQDLRDHLILFALEMNGNLHQKLRDVKCITVLGGAELKTPRALMRQDDPTLRELFELQGVFPGAPFDSAHLMPAFNRLGMRGQNEVTPVEMVECVDLVEKTQCPKKARALLDLLGKNPGHFDRSLVDGSTVRDFMMNKRCIPCKQSPPEYYPPDIEWCGNTSSRLTTPQEILIETKQAVLISGASRSFISQQDGLFSTALTPLGITNRTPVISDVIAQIERCVKYATDRTEQDVTDIIPMLKEIYAFLREEWQRNSNVRNCILDRVKCCVWNGNGFSEPRKMCTGNLPFDIAPYMASIPKTTCAFKDLFEVLGVKRNIDTNSEALVEILHEIKSKCDAPGANVIFQQRQRQLVLQILHHLNATGELSEEARVRLFVPSQRGECHLIPVDESAYVDREWLRQSTDDEEMDDDEDFTLIHSDISMDLAKFLQVRPVSRLLLDSEEFQGFIPAGQHEPLTMRLWNILKNNYVDTAIVSEMIQNAEDAGAHEVRFLIDMRKNENANLKLFDPEMRSCQGPALWVYNDAVFTDQDFENILCLGGRTKEKDAEKIGKFGIGFNSVYRITDVPSFVSRNYMQFFDPHTTHLGNVLPNKSQPGVRLRLNSSKRLRRFPDQFKPFKGVFGLDFSGGNEPFNYNGTLFRLPLRSKEAAQKSQICKESYDGEKMIDLMQKMWESSQNLLVFTKKVKKVALFYLSENSSDPSRAEELLTIQKTMRSLRMKDDTTVISTESIHCTMTAKGNEVMSLKREVSGDLDLVKVICKTSEQAASLAKSPDGKECGLSPEGAIAFPFHRPPMSAFEKKIYCFLPLSINSMLPVHINGSFAVKEDRRSLYMPVADGRLISEKWNHILLADVICRAYVALLSDGEIIQQVKDTYGSDMSPEELWPDIDDVPKNSECSALFDAFYKAMVHGFDGRESSLFWKDGKSHQFTNVVFLSEEVQKETSVNEVVKKVLSDHLPSMEVMSLTEKTWRAIRRVELIDEVLKRTYDFNRFFNEVFLPQISQVPDNIRNQLVLFALNKSEDTLQQKLKDVKCIPVQGGTELRKPCDLVHPKGKVAPLYSESDKVFPLGEKFTDINTLASLTKLGMMKDYLHEDIFVERCETVHILHSSCMEGAQTRCHAVLKYLSEMLGSDWNRKKNLKERLASIPFLPILCEGNRDPALPWVETDCAYASANDVYSHSKTYLVSSTSNVVDESEEWKLPRKVEHFLGLANKYPSVKDVLKQFSNFRSHYEMNNESISGHRLEMICEAVYEHVEIACKENSPDISNEALQNQSFFLVDRKFVVASMVADGGRDLPPYLFKASQFLKQYPSLLKRAALKREFYAGDYQGVLQSIYEDSNGKPLDDGVLEVAILAADRLASFLKDDDDERRSPDAFLPDEHKCMRPVSDLCYSDVDWFEYDEVKLRKCHLKISFMLAKKLKVKDVRQQMLRSYDMGFPGEEFGQHEKLTTRIKRILESYPSDETILKELLQNADDAGATQIHFAYDPRSHNGKKLLGDGMKALQGPALCVFNDKSFTDEDIRGIQNLGEGSKADHMEKIGRYGVGFNAVYQLTDCPSFISKGERLCMFDPLLKYIPGATSTKPGRQIRVNGSVRSSYPDTFQCYLEDILADGEQDYTVFRFPLREEASTLSENVWRPKEIRKLLQDFENAAFESLLFLKNITKISISELTSSGVIGSTRAIKAEITPTECAKKNDFLRKVQDISSAEQDGGTWQTEPAEVIYQMKLRRKGRDEDWVICQQVGSADTAEVNIMRKYKLLPVGALAACLTDKRVGLKGRAFCFLPLPIATGLPVHVHGHFVLDYESRRHLWECSKLDEQTKWNRHVIQKVIAPAYVKLLLWIQEFFVTKYKWSRSLSCEQKAHTLKLLQKYHTFFPNTNDKGPYWEVLEATVYEIVASKALMLFPSLYRKDDDNSDFFLTWKTPVVHMQPPDESKVGYFNTLPNHMSDNFTLPSYLKAENQENVNKLKETLIEITFPLLESSTRVMHRLRNACKHLNQEFMNHESGNYEVLEVLPSNVVSFLRGDNPLQRQLPMPLSKSRIHDEGRLKGLIDYCKKGTQSNFRDSLHGLPLLFTQDGNLRKLSRDERVFASEFCDLFIPQSHRFLHINFLHTLPRNVDLFCKLDVRAVSALLDDCNPYLFCNSDEILRLQHHLSSEWFERLWSLLESFCTEAKRWTDVADDIRVELRHRAILPVTETTAPYRQEIKLMAPVSLSSTIIVEPTESEKTCWPIYSALKSLNVYKVEKSILRDDNSRLIHHLVAHMGNNTRVLDALMYWVERDFVRFRNLNADQHEEILRFFNNCESQADLQRLKSLPCFKSIAGDFVSIREFDTVLVLPSMIPKKEQDKWVSTTRAIFLQFNISLKSLYKKLGLTDTTEIDVYVQYILPVFDQLSENSRLEHLVRIKQLLQELPHHNPKKSFSGTREVASQRLRLSHLRFITGANGELLKAGDFYDPEVEIFSLMLNKVRFPPDRVIVSLGLPFLREIGLQVVITRDLFLSFAQQVHVSHSDLKEMKKKSNALVSELRRRCDLHKDSSFLKRVGMVDFLVSDGISTEMKSIHPPFMKKGTLMRYSGSSYLKHTQLLWSINSILPNYATSGKCFPCGISIHEKMGVAQDPEFMSVVQHLRNICNRLQQKNDKKISHPEYLASVLQKILTFVSSECAGQNCSQEHPCERCCIIRDELRNVPIVFLELEDEHRLVKAEQISRTMEGNLEPFLYQLPDKWVPFFKLFQILGGTVKPSIRQYAFVLESLYERGQSAWSNPNVVNMVDRATCGLYEELMKTNPAQIAAAFVPGHSLYLPSCQQSLERSDRLLVNDVEHYTNRLLRSNLPLVKIFQSHERIAREAISMLPESMKPKAVSTEVKEMLSKTGHDLQKCFLTGNDPCEFERRLQILQSKEFLSALCAIMRHNRQEEVAEETRKQFRDRLTGLKITCMQQLHSILQINGQDIEGSETEVPSFINSDNELFVQHSEGKSIMETLLGVAIHVNQVLGNVFEDRYNMAILLSQESPATIPKALAKFGIVAEKMEDDTSFMLPKPGSTIPEQLYHLIEHDPWTSFSKGDYVGYAQTDEDSDYYIYAVVIKRIRNESLKSVYLIDIGKDSPIKANVLDMHKIHIPKSTSGMELVPSDKVNSDDGGPCHSGHRESSLPTDVEEAKRQVTAELEEIWQLPEEQKRKALRRLMLKWHPDKHPEGPKELFDEAFKHLQSELQRLEKGLSKTSSSYEDLFKSAEQRAREDRRRYTHFGGFASGFWAGAGFGFGGGRGRGGSRSANWKSFFTEASRSPDIRNARRWLRQGQEDLRAAQHDLNPHDEPSLEWVAYKCHQSVEKALKAAQVAIRGCYDSTHSIDGLARDVSEHLNSSELRQNVCQLSSLVDDQRPRYPDRCASSQIPHEVFSDQSKGEEMIQLTREIITVVQTSLVPSRS</sequence>
<dbReference type="PANTHER" id="PTHR46919">
    <property type="entry name" value="ZINC FINGER, C3HC4 TYPE (RING FINGER) FAMILY PROTEIN"/>
    <property type="match status" value="1"/>
</dbReference>
<dbReference type="InterPro" id="IPR036890">
    <property type="entry name" value="HATPase_C_sf"/>
</dbReference>
<dbReference type="InParanoid" id="A0A7M7NS86"/>
<dbReference type="KEGG" id="spu:105444521"/>
<evidence type="ECO:0000313" key="4">
    <source>
        <dbReference type="EnsemblMetazoa" id="XP_030840849"/>
    </source>
</evidence>
<organism evidence="4 5">
    <name type="scientific">Strongylocentrotus purpuratus</name>
    <name type="common">Purple sea urchin</name>
    <dbReference type="NCBI Taxonomy" id="7668"/>
    <lineage>
        <taxon>Eukaryota</taxon>
        <taxon>Metazoa</taxon>
        <taxon>Echinodermata</taxon>
        <taxon>Eleutherozoa</taxon>
        <taxon>Echinozoa</taxon>
        <taxon>Echinoidea</taxon>
        <taxon>Euechinoidea</taxon>
        <taxon>Echinacea</taxon>
        <taxon>Camarodonta</taxon>
        <taxon>Echinidea</taxon>
        <taxon>Strongylocentrotidae</taxon>
        <taxon>Strongylocentrotus</taxon>
    </lineage>
</organism>
<dbReference type="InterPro" id="IPR001623">
    <property type="entry name" value="DnaJ_domain"/>
</dbReference>
<evidence type="ECO:0000313" key="5">
    <source>
        <dbReference type="Proteomes" id="UP000007110"/>
    </source>
</evidence>
<evidence type="ECO:0008006" key="6">
    <source>
        <dbReference type="Google" id="ProtNLM"/>
    </source>
</evidence>
<reference evidence="4" key="2">
    <citation type="submission" date="2021-01" db="UniProtKB">
        <authorList>
            <consortium name="EnsemblMetazoa"/>
        </authorList>
    </citation>
    <scope>IDENTIFICATION</scope>
</reference>
<dbReference type="Pfam" id="PF25794">
    <property type="entry name" value="SACS"/>
    <property type="match status" value="4"/>
</dbReference>
<dbReference type="InterPro" id="IPR058210">
    <property type="entry name" value="SACS/Nov_dom"/>
</dbReference>
<dbReference type="Proteomes" id="UP000007110">
    <property type="component" value="Unassembled WGS sequence"/>
</dbReference>
<dbReference type="SUPFAM" id="SSF55874">
    <property type="entry name" value="ATPase domain of HSP90 chaperone/DNA topoisomerase II/histidine kinase"/>
    <property type="match status" value="4"/>
</dbReference>
<feature type="domain" description="HEPN" evidence="3">
    <location>
        <begin position="5274"/>
        <end position="5392"/>
    </location>
</feature>
<dbReference type="Gene3D" id="1.10.287.110">
    <property type="entry name" value="DnaJ domain"/>
    <property type="match status" value="1"/>
</dbReference>
<dbReference type="InterPro" id="IPR036869">
    <property type="entry name" value="J_dom_sf"/>
</dbReference>
<dbReference type="Pfam" id="PF05168">
    <property type="entry name" value="HEPN"/>
    <property type="match status" value="1"/>
</dbReference>
<dbReference type="NCBIfam" id="NF047352">
    <property type="entry name" value="P_loop_sacsin"/>
    <property type="match status" value="4"/>
</dbReference>
<reference evidence="5" key="1">
    <citation type="submission" date="2015-02" db="EMBL/GenBank/DDBJ databases">
        <title>Genome sequencing for Strongylocentrotus purpuratus.</title>
        <authorList>
            <person name="Murali S."/>
            <person name="Liu Y."/>
            <person name="Vee V."/>
            <person name="English A."/>
            <person name="Wang M."/>
            <person name="Skinner E."/>
            <person name="Han Y."/>
            <person name="Muzny D.M."/>
            <person name="Worley K.C."/>
            <person name="Gibbs R.A."/>
        </authorList>
    </citation>
    <scope>NUCLEOTIDE SEQUENCE</scope>
</reference>
<name>A0A7M7NS86_STRPU</name>
<dbReference type="SUPFAM" id="SSF81593">
    <property type="entry name" value="Nucleotidyltransferase substrate binding subunit/domain"/>
    <property type="match status" value="1"/>
</dbReference>
<feature type="region of interest" description="Disordered" evidence="1">
    <location>
        <begin position="5112"/>
        <end position="5133"/>
    </location>
</feature>
<dbReference type="OMA" id="MANSCAL"/>
<dbReference type="RefSeq" id="XP_030840849.1">
    <property type="nucleotide sequence ID" value="XM_030984989.1"/>
</dbReference>
<dbReference type="InterPro" id="IPR007842">
    <property type="entry name" value="HEPN_dom"/>
</dbReference>